<feature type="chain" id="PRO_5008370836" evidence="1">
    <location>
        <begin position="30"/>
        <end position="157"/>
    </location>
</feature>
<accession>A0A1A8GRL2</accession>
<dbReference type="AlphaFoldDB" id="A0A1A8GRL2"/>
<reference evidence="2" key="1">
    <citation type="submission" date="2016-05" db="EMBL/GenBank/DDBJ databases">
        <authorList>
            <person name="Lavstsen T."/>
            <person name="Jespersen J.S."/>
        </authorList>
    </citation>
    <scope>NUCLEOTIDE SEQUENCE</scope>
    <source>
        <tissue evidence="2">Brain</tissue>
    </source>
</reference>
<proteinExistence type="predicted"/>
<feature type="non-terminal residue" evidence="2">
    <location>
        <position position="157"/>
    </location>
</feature>
<organism evidence="2">
    <name type="scientific">Nothobranchius korthausae</name>
    <dbReference type="NCBI Taxonomy" id="1143690"/>
    <lineage>
        <taxon>Eukaryota</taxon>
        <taxon>Metazoa</taxon>
        <taxon>Chordata</taxon>
        <taxon>Craniata</taxon>
        <taxon>Vertebrata</taxon>
        <taxon>Euteleostomi</taxon>
        <taxon>Actinopterygii</taxon>
        <taxon>Neopterygii</taxon>
        <taxon>Teleostei</taxon>
        <taxon>Neoteleostei</taxon>
        <taxon>Acanthomorphata</taxon>
        <taxon>Ovalentaria</taxon>
        <taxon>Atherinomorphae</taxon>
        <taxon>Cyprinodontiformes</taxon>
        <taxon>Nothobranchiidae</taxon>
        <taxon>Nothobranchius</taxon>
    </lineage>
</organism>
<feature type="signal peptide" evidence="1">
    <location>
        <begin position="1"/>
        <end position="29"/>
    </location>
</feature>
<evidence type="ECO:0000313" key="2">
    <source>
        <dbReference type="EMBL" id="SBQ73628.1"/>
    </source>
</evidence>
<evidence type="ECO:0000256" key="1">
    <source>
        <dbReference type="SAM" id="SignalP"/>
    </source>
</evidence>
<dbReference type="EMBL" id="HAEC01005551">
    <property type="protein sequence ID" value="SBQ73628.1"/>
    <property type="molecule type" value="Transcribed_RNA"/>
</dbReference>
<gene>
    <name evidence="2" type="primary">Nfu_g_1_024469</name>
</gene>
<protein>
    <submittedName>
        <fullName evidence="2">Uncharacterized protein</fullName>
    </submittedName>
</protein>
<sequence length="157" mass="17619">MAKMAPQTAALVLWCAVFVLFLCVNCVSGISYSREELMSYNTGISVDLTSVFVASVADSITTLIRKVRRRKRGKRAGALVRLRRRGLRTALPGIFLSNVRSLRNKMDELTLMRNINRDFSSSGVLCFTETWLSEDTPDCALQLEGFHLIRADREATL</sequence>
<reference evidence="2" key="2">
    <citation type="submission" date="2016-06" db="EMBL/GenBank/DDBJ databases">
        <title>The genome of a short-lived fish provides insights into sex chromosome evolution and the genetic control of aging.</title>
        <authorList>
            <person name="Reichwald K."/>
            <person name="Felder M."/>
            <person name="Petzold A."/>
            <person name="Koch P."/>
            <person name="Groth M."/>
            <person name="Platzer M."/>
        </authorList>
    </citation>
    <scope>NUCLEOTIDE SEQUENCE</scope>
    <source>
        <tissue evidence="2">Brain</tissue>
    </source>
</reference>
<keyword evidence="1" id="KW-0732">Signal</keyword>
<name>A0A1A8GRL2_9TELE</name>